<name>A0A915KZY0_ROMCU</name>
<evidence type="ECO:0000256" key="1">
    <source>
        <dbReference type="ARBA" id="ARBA00004141"/>
    </source>
</evidence>
<organism evidence="8 9">
    <name type="scientific">Romanomermis culicivorax</name>
    <name type="common">Nematode worm</name>
    <dbReference type="NCBI Taxonomy" id="13658"/>
    <lineage>
        <taxon>Eukaryota</taxon>
        <taxon>Metazoa</taxon>
        <taxon>Ecdysozoa</taxon>
        <taxon>Nematoda</taxon>
        <taxon>Enoplea</taxon>
        <taxon>Dorylaimia</taxon>
        <taxon>Mermithida</taxon>
        <taxon>Mermithoidea</taxon>
        <taxon>Mermithidae</taxon>
        <taxon>Romanomermis</taxon>
    </lineage>
</organism>
<keyword evidence="3 6" id="KW-0812">Transmembrane</keyword>
<dbReference type="PANTHER" id="PTHR12300:SF161">
    <property type="entry name" value="RECEPTOR EXPRESSION-ENHANCING PROTEIN"/>
    <property type="match status" value="1"/>
</dbReference>
<feature type="transmembrane region" description="Helical" evidence="6">
    <location>
        <begin position="139"/>
        <end position="156"/>
    </location>
</feature>
<accession>A0A915KZY0</accession>
<keyword evidence="4 6" id="KW-1133">Transmembrane helix</keyword>
<evidence type="ECO:0000313" key="9">
    <source>
        <dbReference type="WBParaSite" id="nRc.2.0.1.t44382-RA"/>
    </source>
</evidence>
<feature type="transmembrane region" description="Helical" evidence="6">
    <location>
        <begin position="117"/>
        <end position="134"/>
    </location>
</feature>
<evidence type="ECO:0000256" key="4">
    <source>
        <dbReference type="ARBA" id="ARBA00022989"/>
    </source>
</evidence>
<dbReference type="GO" id="GO:0016020">
    <property type="term" value="C:membrane"/>
    <property type="evidence" value="ECO:0007669"/>
    <property type="project" value="UniProtKB-SubCell"/>
</dbReference>
<sequence>MAEYIENFKVELSAYLRSNKGLIPNLTAIVEKLIGVEREIIFSIVGSLLVIILVLPDFAGLVCTLIAFAYPAYASNILSLSLYVDLVIKYPDSTVDFHFCRSVNAIETEDKSDDTHWLVYWTVFAVFSIVDFGAERICAYFPFYWLAKCIFLVYLYEPHFYGASRLYVSSVRPSIRYVHRWLTATFGHGGVDGQAAAATQAQPPVVPGQQEEAPPAQQAPPSQQAPPPPAP</sequence>
<reference evidence="9" key="1">
    <citation type="submission" date="2022-11" db="UniProtKB">
        <authorList>
            <consortium name="WormBaseParasite"/>
        </authorList>
    </citation>
    <scope>IDENTIFICATION</scope>
</reference>
<evidence type="ECO:0000256" key="6">
    <source>
        <dbReference type="RuleBase" id="RU362006"/>
    </source>
</evidence>
<comment type="similarity">
    <text evidence="2 6">Belongs to the DP1 family.</text>
</comment>
<dbReference type="AlphaFoldDB" id="A0A915KZY0"/>
<feature type="compositionally biased region" description="Low complexity" evidence="7">
    <location>
        <begin position="193"/>
        <end position="222"/>
    </location>
</feature>
<dbReference type="WBParaSite" id="nRc.2.0.1.t44382-RA">
    <property type="protein sequence ID" value="nRc.2.0.1.t44382-RA"/>
    <property type="gene ID" value="nRc.2.0.1.g44382"/>
</dbReference>
<proteinExistence type="inferred from homology"/>
<comment type="subcellular location">
    <subcellularLocation>
        <location evidence="1 6">Membrane</location>
        <topology evidence="1 6">Multi-pass membrane protein</topology>
    </subcellularLocation>
</comment>
<evidence type="ECO:0000256" key="5">
    <source>
        <dbReference type="ARBA" id="ARBA00023136"/>
    </source>
</evidence>
<protein>
    <recommendedName>
        <fullName evidence="6">Receptor expression-enhancing protein</fullName>
    </recommendedName>
</protein>
<dbReference type="InterPro" id="IPR004345">
    <property type="entry name" value="TB2_DP1_HVA22"/>
</dbReference>
<evidence type="ECO:0000256" key="3">
    <source>
        <dbReference type="ARBA" id="ARBA00022692"/>
    </source>
</evidence>
<evidence type="ECO:0000313" key="8">
    <source>
        <dbReference type="Proteomes" id="UP000887565"/>
    </source>
</evidence>
<dbReference type="Pfam" id="PF03134">
    <property type="entry name" value="TB2_DP1_HVA22"/>
    <property type="match status" value="1"/>
</dbReference>
<keyword evidence="5 6" id="KW-0472">Membrane</keyword>
<keyword evidence="8" id="KW-1185">Reference proteome</keyword>
<feature type="transmembrane region" description="Helical" evidence="6">
    <location>
        <begin position="40"/>
        <end position="73"/>
    </location>
</feature>
<dbReference type="Proteomes" id="UP000887565">
    <property type="component" value="Unplaced"/>
</dbReference>
<evidence type="ECO:0000256" key="7">
    <source>
        <dbReference type="SAM" id="MobiDB-lite"/>
    </source>
</evidence>
<feature type="region of interest" description="Disordered" evidence="7">
    <location>
        <begin position="193"/>
        <end position="231"/>
    </location>
</feature>
<evidence type="ECO:0000256" key="2">
    <source>
        <dbReference type="ARBA" id="ARBA00008573"/>
    </source>
</evidence>
<dbReference type="PANTHER" id="PTHR12300">
    <property type="entry name" value="HVA22-LIKE PROTEINS"/>
    <property type="match status" value="1"/>
</dbReference>